<evidence type="ECO:0000256" key="1">
    <source>
        <dbReference type="ARBA" id="ARBA00022723"/>
    </source>
</evidence>
<comment type="caution">
    <text evidence="5">The sequence shown here is derived from an EMBL/GenBank/DDBJ whole genome shotgun (WGS) entry which is preliminary data.</text>
</comment>
<dbReference type="EMBL" id="RCOR01000022">
    <property type="protein sequence ID" value="RSN69027.1"/>
    <property type="molecule type" value="Genomic_DNA"/>
</dbReference>
<dbReference type="PIRSF" id="PIRSF016210">
    <property type="entry name" value="UCP016210"/>
    <property type="match status" value="1"/>
</dbReference>
<dbReference type="InterPro" id="IPR018033">
    <property type="entry name" value="Deacylase_DtdA_archaea"/>
</dbReference>
<comment type="cofactor">
    <cofactor evidence="4">
        <name>Zn(2+)</name>
        <dbReference type="ChEBI" id="CHEBI:29105"/>
    </cofactor>
    <text evidence="4">Binds 2 Zn(2+) ions per subunit.</text>
</comment>
<dbReference type="Gene3D" id="3.40.50.10700">
    <property type="entry name" value="AF0625-like"/>
    <property type="match status" value="1"/>
</dbReference>
<sequence>MSKRLALAYSKKDPAGSGMALEIKDMMGEEFEISDKRCELIEVDREILYINGSLFEGFDYLAVLSRHSGTPNHPIFTAHVSGNFGRARYGGDHFKLSIAIPSLMKEYLISVSKRAEEIGYWVGFEPTHHGPTLDIPTAFLEIGCDETAWRDERGLRAAAESVLEAIESWKDGKFVAAVAFGGPHINDHFTRVELFTRFAIGHAARKLDAEWVDGEMVKQAVSRNGEPTGVAIVDNKGLKGEDRERIEGALRDLGLEVIRVKKILRDELGEEEGEEI</sequence>
<comment type="subunit">
    <text evidence="4">Monomer.</text>
</comment>
<dbReference type="Gene3D" id="3.40.630.50">
    <property type="entry name" value="AF0625-like"/>
    <property type="match status" value="1"/>
</dbReference>
<dbReference type="PANTHER" id="PTHR34667">
    <property type="entry name" value="D-AMINOACYL-TRNA DEACYLASE"/>
    <property type="match status" value="1"/>
</dbReference>
<dbReference type="GO" id="GO:0019478">
    <property type="term" value="P:D-amino acid catabolic process"/>
    <property type="evidence" value="ECO:0007669"/>
    <property type="project" value="UniProtKB-UniRule"/>
</dbReference>
<comment type="function">
    <text evidence="4">D-aminoacyl-tRNA deacylase with broad substrate specificity. By recycling D-aminoacyl-tRNA to D-amino acids and free tRNA molecules, this enzyme counteracts the toxicity associated with the formation of D-aminoacyl-tRNA entities in vivo.</text>
</comment>
<evidence type="ECO:0000256" key="2">
    <source>
        <dbReference type="ARBA" id="ARBA00022801"/>
    </source>
</evidence>
<accession>A0A429G5C3</accession>
<dbReference type="InterPro" id="IPR007508">
    <property type="entry name" value="DtdA"/>
</dbReference>
<dbReference type="HAMAP" id="MF_00562">
    <property type="entry name" value="Deacylase_DtdA"/>
    <property type="match status" value="1"/>
</dbReference>
<dbReference type="GO" id="GO:0051499">
    <property type="term" value="F:D-aminoacyl-tRNA deacylase activity"/>
    <property type="evidence" value="ECO:0007669"/>
    <property type="project" value="UniProtKB-UniRule"/>
</dbReference>
<keyword evidence="3 4" id="KW-0862">Zinc</keyword>
<comment type="catalytic activity">
    <reaction evidence="4">
        <text>glycyl-tRNA(Ala) + H2O = tRNA(Ala) + glycine + H(+)</text>
        <dbReference type="Rhea" id="RHEA:53744"/>
        <dbReference type="Rhea" id="RHEA-COMP:9657"/>
        <dbReference type="Rhea" id="RHEA-COMP:13640"/>
        <dbReference type="ChEBI" id="CHEBI:15377"/>
        <dbReference type="ChEBI" id="CHEBI:15378"/>
        <dbReference type="ChEBI" id="CHEBI:57305"/>
        <dbReference type="ChEBI" id="CHEBI:78442"/>
        <dbReference type="ChEBI" id="CHEBI:78522"/>
        <dbReference type="EC" id="3.1.1.96"/>
    </reaction>
</comment>
<gene>
    <name evidence="4" type="primary">dtdA</name>
    <name evidence="5" type="ORF">D9Q81_04335</name>
</gene>
<organism evidence="5 6">
    <name type="scientific">Candidatus Korarchaeum cryptofilum</name>
    <dbReference type="NCBI Taxonomy" id="498846"/>
    <lineage>
        <taxon>Archaea</taxon>
        <taxon>Thermoproteota</taxon>
        <taxon>Candidatus Korarchaeia</taxon>
        <taxon>Candidatus Korarchaeales</taxon>
        <taxon>Candidatus Korarchaeaceae</taxon>
        <taxon>Candidatus Korarchaeum</taxon>
    </lineage>
</organism>
<dbReference type="Pfam" id="PF04414">
    <property type="entry name" value="tRNA_deacylase"/>
    <property type="match status" value="1"/>
</dbReference>
<dbReference type="GO" id="GO:0008270">
    <property type="term" value="F:zinc ion binding"/>
    <property type="evidence" value="ECO:0007669"/>
    <property type="project" value="UniProtKB-UniRule"/>
</dbReference>
<evidence type="ECO:0000313" key="5">
    <source>
        <dbReference type="EMBL" id="RSN69027.1"/>
    </source>
</evidence>
<keyword evidence="1 4" id="KW-0479">Metal-binding</keyword>
<name>A0A429G5C3_9CREN</name>
<keyword evidence="2 4" id="KW-0378">Hydrolase</keyword>
<comment type="similarity">
    <text evidence="4">Belongs to the DtdA deacylase family.</text>
</comment>
<reference evidence="5 6" key="1">
    <citation type="submission" date="2018-10" db="EMBL/GenBank/DDBJ databases">
        <title>Co-occurring genomic capacity for anaerobic methane metabolism and dissimilatory sulfite reduction discovered in the Korarchaeota.</title>
        <authorList>
            <person name="Mckay L.J."/>
            <person name="Dlakic M."/>
            <person name="Fields M.W."/>
            <person name="Delmont T.O."/>
            <person name="Eren A.M."/>
            <person name="Jay Z.J."/>
            <person name="Klingelsmith K.B."/>
            <person name="Rusch D.B."/>
            <person name="Inskeep W.P."/>
        </authorList>
    </citation>
    <scope>NUCLEOTIDE SEQUENCE [LARGE SCALE GENOMIC DNA]</scope>
    <source>
        <strain evidence="5 6">WS</strain>
    </source>
</reference>
<dbReference type="PANTHER" id="PTHR34667:SF1">
    <property type="entry name" value="D-AMINOACYL-TRNA DEACYLASE"/>
    <property type="match status" value="1"/>
</dbReference>
<dbReference type="Proteomes" id="UP000278149">
    <property type="component" value="Unassembled WGS sequence"/>
</dbReference>
<dbReference type="AlphaFoldDB" id="A0A429G5C3"/>
<evidence type="ECO:0000256" key="4">
    <source>
        <dbReference type="HAMAP-Rule" id="MF_00562"/>
    </source>
</evidence>
<evidence type="ECO:0000313" key="6">
    <source>
        <dbReference type="Proteomes" id="UP000278149"/>
    </source>
</evidence>
<protein>
    <recommendedName>
        <fullName evidence="4">D-aminoacyl-tRNA deacylase</fullName>
        <ecNumber evidence="4">3.1.1.96</ecNumber>
    </recommendedName>
</protein>
<comment type="catalytic activity">
    <reaction evidence="4">
        <text>a D-aminoacyl-tRNA + H2O = a tRNA + a D-alpha-amino acid + H(+)</text>
        <dbReference type="Rhea" id="RHEA:13953"/>
        <dbReference type="Rhea" id="RHEA-COMP:10123"/>
        <dbReference type="Rhea" id="RHEA-COMP:10124"/>
        <dbReference type="ChEBI" id="CHEBI:15377"/>
        <dbReference type="ChEBI" id="CHEBI:15378"/>
        <dbReference type="ChEBI" id="CHEBI:59871"/>
        <dbReference type="ChEBI" id="CHEBI:78442"/>
        <dbReference type="ChEBI" id="CHEBI:79333"/>
        <dbReference type="EC" id="3.1.1.96"/>
    </reaction>
</comment>
<proteinExistence type="inferred from homology"/>
<dbReference type="RefSeq" id="WP_125741542.1">
    <property type="nucleotide sequence ID" value="NZ_RCOR01000022.1"/>
</dbReference>
<dbReference type="GO" id="GO:0106026">
    <property type="term" value="F:Gly-tRNA(Ala) deacylase activity"/>
    <property type="evidence" value="ECO:0007669"/>
    <property type="project" value="RHEA"/>
</dbReference>
<evidence type="ECO:0000256" key="3">
    <source>
        <dbReference type="ARBA" id="ARBA00022833"/>
    </source>
</evidence>
<dbReference type="EC" id="3.1.1.96" evidence="4"/>
<dbReference type="SUPFAM" id="SSF142535">
    <property type="entry name" value="AF0625-like"/>
    <property type="match status" value="1"/>
</dbReference>